<protein>
    <recommendedName>
        <fullName evidence="3">Lipoprotein</fullName>
    </recommendedName>
</protein>
<gene>
    <name evidence="1" type="ORF">TPE_0351</name>
</gene>
<reference evidence="1 2" key="1">
    <citation type="journal article" date="2013" name="PLoS ONE">
        <title>Genome-Wide Relatedness of Treponema pedis, from Gingiva and Necrotic Skin Lesions of Pigs, with the Human Oral Pathogen Treponema denticola.</title>
        <authorList>
            <person name="Svartstrom O."/>
            <person name="Mushtaq M."/>
            <person name="Pringle M."/>
            <person name="Segerman B."/>
        </authorList>
    </citation>
    <scope>NUCLEOTIDE SEQUENCE [LARGE SCALE GENOMIC DNA]</scope>
    <source>
        <strain evidence="1">T A4</strain>
    </source>
</reference>
<dbReference type="GeneID" id="301089057"/>
<organism evidence="1 2">
    <name type="scientific">Treponema pedis str. T A4</name>
    <dbReference type="NCBI Taxonomy" id="1291379"/>
    <lineage>
        <taxon>Bacteria</taxon>
        <taxon>Pseudomonadati</taxon>
        <taxon>Spirochaetota</taxon>
        <taxon>Spirochaetia</taxon>
        <taxon>Spirochaetales</taxon>
        <taxon>Treponemataceae</taxon>
        <taxon>Treponema</taxon>
    </lineage>
</organism>
<dbReference type="RefSeq" id="WP_020964147.1">
    <property type="nucleotide sequence ID" value="NC_022097.1"/>
</dbReference>
<dbReference type="PATRIC" id="fig|1291379.3.peg.350"/>
<dbReference type="Proteomes" id="UP000015620">
    <property type="component" value="Chromosome"/>
</dbReference>
<accession>S5ZJW4</accession>
<dbReference type="EMBL" id="CP004120">
    <property type="protein sequence ID" value="AGT42847.1"/>
    <property type="molecule type" value="Genomic_DNA"/>
</dbReference>
<dbReference type="AlphaFoldDB" id="S5ZJW4"/>
<evidence type="ECO:0000313" key="1">
    <source>
        <dbReference type="EMBL" id="AGT42847.1"/>
    </source>
</evidence>
<dbReference type="KEGG" id="tped:TPE_0351"/>
<sequence>MKQRRAVSVLGALILAVCIAALGVSCKNKVKPETYDGNYSGTWQLEDDRVGYETYKWDGSIDKNGNFSIKFATSTINSVDAVFKVSKDGSFSGTANIDMTDYSFKGKIKEAVVSGTIFEKDKLVGKIDGKKNN</sequence>
<dbReference type="STRING" id="1291379.TPE_0351"/>
<evidence type="ECO:0008006" key="3">
    <source>
        <dbReference type="Google" id="ProtNLM"/>
    </source>
</evidence>
<name>S5ZJW4_9SPIR</name>
<dbReference type="HOGENOM" id="CLU_1905843_0_0_12"/>
<dbReference type="PROSITE" id="PS51257">
    <property type="entry name" value="PROKAR_LIPOPROTEIN"/>
    <property type="match status" value="1"/>
</dbReference>
<keyword evidence="2" id="KW-1185">Reference proteome</keyword>
<evidence type="ECO:0000313" key="2">
    <source>
        <dbReference type="Proteomes" id="UP000015620"/>
    </source>
</evidence>
<proteinExistence type="predicted"/>